<dbReference type="EMBL" id="VDFU01000009">
    <property type="protein sequence ID" value="TNC49909.1"/>
    <property type="molecule type" value="Genomic_DNA"/>
</dbReference>
<dbReference type="Gene3D" id="3.30.160.150">
    <property type="entry name" value="Lipoprotein like domain"/>
    <property type="match status" value="1"/>
</dbReference>
<name>A0A5C4MZA0_9RHOB</name>
<comment type="caution">
    <text evidence="1">The sequence shown here is derived from an EMBL/GenBank/DDBJ whole genome shotgun (WGS) entry which is preliminary data.</text>
</comment>
<dbReference type="Pfam" id="PF04390">
    <property type="entry name" value="LptE"/>
    <property type="match status" value="1"/>
</dbReference>
<accession>A0A5C4MZA0</accession>
<organism evidence="1 2">
    <name type="scientific">Rubellimicrobium rubrum</name>
    <dbReference type="NCBI Taxonomy" id="2585369"/>
    <lineage>
        <taxon>Bacteria</taxon>
        <taxon>Pseudomonadati</taxon>
        <taxon>Pseudomonadota</taxon>
        <taxon>Alphaproteobacteria</taxon>
        <taxon>Rhodobacterales</taxon>
        <taxon>Roseobacteraceae</taxon>
        <taxon>Rubellimicrobium</taxon>
    </lineage>
</organism>
<reference evidence="1 2" key="1">
    <citation type="submission" date="2019-06" db="EMBL/GenBank/DDBJ databases">
        <title>YIM 131921 draft genome.</title>
        <authorList>
            <person name="Jiang L."/>
        </authorList>
    </citation>
    <scope>NUCLEOTIDE SEQUENCE [LARGE SCALE GENOMIC DNA]</scope>
    <source>
        <strain evidence="1 2">YIM 131921</strain>
    </source>
</reference>
<dbReference type="AlphaFoldDB" id="A0A5C4MZA0"/>
<evidence type="ECO:0000313" key="1">
    <source>
        <dbReference type="EMBL" id="TNC49909.1"/>
    </source>
</evidence>
<dbReference type="OrthoDB" id="7629596at2"/>
<dbReference type="GO" id="GO:0043165">
    <property type="term" value="P:Gram-negative-bacterium-type cell outer membrane assembly"/>
    <property type="evidence" value="ECO:0007669"/>
    <property type="project" value="InterPro"/>
</dbReference>
<sequence>MLAAPLILAACGFAPVHAPGGVGRALRDRVTVEAPDTQDGFRLRARLEDRLGQTEAPTLRLAVDPVVEEVSAAVTPDGAITRYNLEGRAPWRLLAADSGAVLAQGEATGFAGYSATGTIVATRSAEEDARERLMILLADDVVTRLALLPPGTLP</sequence>
<dbReference type="InterPro" id="IPR007485">
    <property type="entry name" value="LPS_assembly_LptE"/>
</dbReference>
<dbReference type="Proteomes" id="UP000305887">
    <property type="component" value="Unassembled WGS sequence"/>
</dbReference>
<gene>
    <name evidence="1" type="ORF">FHG66_09730</name>
</gene>
<dbReference type="GO" id="GO:0019867">
    <property type="term" value="C:outer membrane"/>
    <property type="evidence" value="ECO:0007669"/>
    <property type="project" value="InterPro"/>
</dbReference>
<keyword evidence="2" id="KW-1185">Reference proteome</keyword>
<evidence type="ECO:0008006" key="3">
    <source>
        <dbReference type="Google" id="ProtNLM"/>
    </source>
</evidence>
<protein>
    <recommendedName>
        <fullName evidence="3">LPS-assembly lipoprotein</fullName>
    </recommendedName>
</protein>
<proteinExistence type="predicted"/>
<evidence type="ECO:0000313" key="2">
    <source>
        <dbReference type="Proteomes" id="UP000305887"/>
    </source>
</evidence>